<dbReference type="GO" id="GO:0004563">
    <property type="term" value="F:beta-N-acetylhexosaminidase activity"/>
    <property type="evidence" value="ECO:0007669"/>
    <property type="project" value="UniProtKB-EC"/>
</dbReference>
<evidence type="ECO:0000256" key="5">
    <source>
        <dbReference type="ARBA" id="ARBA00023295"/>
    </source>
</evidence>
<keyword evidence="4" id="KW-0378">Hydrolase</keyword>
<dbReference type="AlphaFoldDB" id="A0A1I1DIZ5"/>
<dbReference type="InterPro" id="IPR017853">
    <property type="entry name" value="GH"/>
</dbReference>
<comment type="similarity">
    <text evidence="2">Belongs to the glycosyl hydrolase 3 family.</text>
</comment>
<evidence type="ECO:0000256" key="1">
    <source>
        <dbReference type="ARBA" id="ARBA00001231"/>
    </source>
</evidence>
<dbReference type="InterPro" id="IPR019800">
    <property type="entry name" value="Glyco_hydro_3_AS"/>
</dbReference>
<dbReference type="PROSITE" id="PS00775">
    <property type="entry name" value="GLYCOSYL_HYDROL_F3"/>
    <property type="match status" value="1"/>
</dbReference>
<evidence type="ECO:0000256" key="4">
    <source>
        <dbReference type="ARBA" id="ARBA00022801"/>
    </source>
</evidence>
<dbReference type="OrthoDB" id="9805821at2"/>
<name>A0A1I1DIZ5_BREAD</name>
<evidence type="ECO:0000313" key="8">
    <source>
        <dbReference type="Proteomes" id="UP000240042"/>
    </source>
</evidence>
<accession>A0A1I1DIZ5</accession>
<evidence type="ECO:0000259" key="6">
    <source>
        <dbReference type="Pfam" id="PF00933"/>
    </source>
</evidence>
<dbReference type="RefSeq" id="WP_092318451.1">
    <property type="nucleotide sequence ID" value="NZ_FOKY01000002.1"/>
</dbReference>
<dbReference type="Pfam" id="PF00933">
    <property type="entry name" value="Glyco_hydro_3"/>
    <property type="match status" value="1"/>
</dbReference>
<evidence type="ECO:0000256" key="2">
    <source>
        <dbReference type="ARBA" id="ARBA00005336"/>
    </source>
</evidence>
<reference evidence="8" key="1">
    <citation type="submission" date="2016-10" db="EMBL/GenBank/DDBJ databases">
        <authorList>
            <person name="Varghese N."/>
            <person name="Submissions S."/>
        </authorList>
    </citation>
    <scope>NUCLEOTIDE SEQUENCE [LARGE SCALE GENOMIC DNA]</scope>
    <source>
        <strain evidence="8">ATCC 43811</strain>
    </source>
</reference>
<evidence type="ECO:0000313" key="7">
    <source>
        <dbReference type="EMBL" id="SFB74891.1"/>
    </source>
</evidence>
<keyword evidence="8" id="KW-1185">Reference proteome</keyword>
<comment type="catalytic activity">
    <reaction evidence="1">
        <text>Hydrolysis of terminal non-reducing N-acetyl-D-hexosamine residues in N-acetyl-beta-D-hexosaminides.</text>
        <dbReference type="EC" id="3.2.1.52"/>
    </reaction>
</comment>
<dbReference type="InterPro" id="IPR050226">
    <property type="entry name" value="NagZ_Beta-hexosaminidase"/>
</dbReference>
<feature type="domain" description="Glycoside hydrolase family 3 N-terminal" evidence="6">
    <location>
        <begin position="34"/>
        <end position="367"/>
    </location>
</feature>
<dbReference type="Gene3D" id="3.20.20.300">
    <property type="entry name" value="Glycoside hydrolase, family 3, N-terminal domain"/>
    <property type="match status" value="1"/>
</dbReference>
<dbReference type="STRING" id="34097.SAMN02745150_00587"/>
<dbReference type="InterPro" id="IPR001764">
    <property type="entry name" value="Glyco_hydro_3_N"/>
</dbReference>
<dbReference type="GO" id="GO:0009254">
    <property type="term" value="P:peptidoglycan turnover"/>
    <property type="evidence" value="ECO:0007669"/>
    <property type="project" value="TreeGrafter"/>
</dbReference>
<dbReference type="SUPFAM" id="SSF51445">
    <property type="entry name" value="(Trans)glycosidases"/>
    <property type="match status" value="1"/>
</dbReference>
<sequence length="373" mass="42531">MKKYLFFLLLTTCSFPKQHVFDNRWIDDYENIPLDFKIGQMLMLGFYGSDVNEEIRHYIEDLHIGGVVLFNRSNPQERANIISPDQVKKLNQELQDLAYVKLFISVDEEGGKVARLNSNNGFYTPPSPKELGEKNDTNITYHESRKIAEMLKKYGFNWNYVPTVDVDINAENPIIGKLGRAFSADPVVVADQAYAFVLGHQDEGIITSLKHFPGHGSSVEDSHEDLVDITKTYDKIELYPYEELIKKGYNETVLVGHLIDRRIDQKYPASLSQNFIQKMLRQDLGFQGVVITDDLNMGAINGQKLSLEEILVSVINAGVDIVMYANNLGPYYKDFADDAVSLVRKNVENGKISQDAIDQAYLRVMRLKKEKLY</sequence>
<dbReference type="EMBL" id="FOKY01000002">
    <property type="protein sequence ID" value="SFB74891.1"/>
    <property type="molecule type" value="Genomic_DNA"/>
</dbReference>
<dbReference type="GO" id="GO:0005975">
    <property type="term" value="P:carbohydrate metabolic process"/>
    <property type="evidence" value="ECO:0007669"/>
    <property type="project" value="InterPro"/>
</dbReference>
<gene>
    <name evidence="7" type="ORF">SAMN02745150_00587</name>
</gene>
<organism evidence="7 8">
    <name type="scientific">Brevinema andersonii</name>
    <dbReference type="NCBI Taxonomy" id="34097"/>
    <lineage>
        <taxon>Bacteria</taxon>
        <taxon>Pseudomonadati</taxon>
        <taxon>Spirochaetota</taxon>
        <taxon>Spirochaetia</taxon>
        <taxon>Brevinematales</taxon>
        <taxon>Brevinemataceae</taxon>
        <taxon>Brevinema</taxon>
    </lineage>
</organism>
<dbReference type="PANTHER" id="PTHR30480:SF13">
    <property type="entry name" value="BETA-HEXOSAMINIDASE"/>
    <property type="match status" value="1"/>
</dbReference>
<dbReference type="EC" id="3.2.1.52" evidence="3"/>
<dbReference type="InterPro" id="IPR036962">
    <property type="entry name" value="Glyco_hydro_3_N_sf"/>
</dbReference>
<protein>
    <recommendedName>
        <fullName evidence="3">beta-N-acetylhexosaminidase</fullName>
        <ecNumber evidence="3">3.2.1.52</ecNumber>
    </recommendedName>
</protein>
<evidence type="ECO:0000256" key="3">
    <source>
        <dbReference type="ARBA" id="ARBA00012663"/>
    </source>
</evidence>
<dbReference type="PANTHER" id="PTHR30480">
    <property type="entry name" value="BETA-HEXOSAMINIDASE-RELATED"/>
    <property type="match status" value="1"/>
</dbReference>
<proteinExistence type="inferred from homology"/>
<dbReference type="Proteomes" id="UP000240042">
    <property type="component" value="Unassembled WGS sequence"/>
</dbReference>
<keyword evidence="5" id="KW-0326">Glycosidase</keyword>